<reference evidence="1" key="1">
    <citation type="submission" date="2018-11" db="EMBL/GenBank/DDBJ databases">
        <authorList>
            <consortium name="Pathogen Informatics"/>
        </authorList>
    </citation>
    <scope>NUCLEOTIDE SEQUENCE</scope>
</reference>
<protein>
    <submittedName>
        <fullName evidence="1">Uncharacterized protein</fullName>
    </submittedName>
</protein>
<sequence>MFRGSSTGSPRPVSIRHRNLDITCASSTAGINMWVLSSGGLEVSVYSHPGNEHMSVLGSRLSQSQLNLYLHGSYPTG</sequence>
<keyword evidence="2" id="KW-1185">Reference proteome</keyword>
<dbReference type="Proteomes" id="UP000784294">
    <property type="component" value="Unassembled WGS sequence"/>
</dbReference>
<evidence type="ECO:0000313" key="1">
    <source>
        <dbReference type="EMBL" id="VEL23513.1"/>
    </source>
</evidence>
<accession>A0A3S5ARR5</accession>
<dbReference type="EMBL" id="CAAALY010062340">
    <property type="protein sequence ID" value="VEL23513.1"/>
    <property type="molecule type" value="Genomic_DNA"/>
</dbReference>
<name>A0A3S5ARR5_9PLAT</name>
<dbReference type="AlphaFoldDB" id="A0A3S5ARR5"/>
<comment type="caution">
    <text evidence="1">The sequence shown here is derived from an EMBL/GenBank/DDBJ whole genome shotgun (WGS) entry which is preliminary data.</text>
</comment>
<organism evidence="1 2">
    <name type="scientific">Protopolystoma xenopodis</name>
    <dbReference type="NCBI Taxonomy" id="117903"/>
    <lineage>
        <taxon>Eukaryota</taxon>
        <taxon>Metazoa</taxon>
        <taxon>Spiralia</taxon>
        <taxon>Lophotrochozoa</taxon>
        <taxon>Platyhelminthes</taxon>
        <taxon>Monogenea</taxon>
        <taxon>Polyopisthocotylea</taxon>
        <taxon>Polystomatidea</taxon>
        <taxon>Polystomatidae</taxon>
        <taxon>Protopolystoma</taxon>
    </lineage>
</organism>
<gene>
    <name evidence="1" type="ORF">PXEA_LOCUS16953</name>
</gene>
<proteinExistence type="predicted"/>
<evidence type="ECO:0000313" key="2">
    <source>
        <dbReference type="Proteomes" id="UP000784294"/>
    </source>
</evidence>